<accession>A0A4R5KGZ4</accession>
<dbReference type="RefSeq" id="WP_133232197.1">
    <property type="nucleotide sequence ID" value="NZ_SMRT01000012.1"/>
</dbReference>
<dbReference type="EMBL" id="SMRT01000012">
    <property type="protein sequence ID" value="TDF94671.1"/>
    <property type="molecule type" value="Genomic_DNA"/>
</dbReference>
<dbReference type="OrthoDB" id="8239791at2"/>
<comment type="caution">
    <text evidence="1">The sequence shown here is derived from an EMBL/GenBank/DDBJ whole genome shotgun (WGS) entry which is preliminary data.</text>
</comment>
<reference evidence="1 2" key="1">
    <citation type="submission" date="2019-03" db="EMBL/GenBank/DDBJ databases">
        <title>This is whole genome sequence of Paenibacillus sp MS74 strain.</title>
        <authorList>
            <person name="Trinh H.N."/>
        </authorList>
    </citation>
    <scope>NUCLEOTIDE SEQUENCE [LARGE SCALE GENOMIC DNA]</scope>
    <source>
        <strain evidence="1 2">MS74</strain>
    </source>
</reference>
<dbReference type="Proteomes" id="UP000295636">
    <property type="component" value="Unassembled WGS sequence"/>
</dbReference>
<keyword evidence="2" id="KW-1185">Reference proteome</keyword>
<sequence>MTKAELLKRLQNEGIPEESYSLEGGLPNERLCLEWKNNRWYVYYSERGIKTNTKDFLIEEIACQYFYNEIVRMVV</sequence>
<gene>
    <name evidence="1" type="ORF">E1757_22155</name>
</gene>
<protein>
    <submittedName>
        <fullName evidence="1">Uncharacterized protein</fullName>
    </submittedName>
</protein>
<organism evidence="1 2">
    <name type="scientific">Paenibacillus piri</name>
    <dbReference type="NCBI Taxonomy" id="2547395"/>
    <lineage>
        <taxon>Bacteria</taxon>
        <taxon>Bacillati</taxon>
        <taxon>Bacillota</taxon>
        <taxon>Bacilli</taxon>
        <taxon>Bacillales</taxon>
        <taxon>Paenibacillaceae</taxon>
        <taxon>Paenibacillus</taxon>
    </lineage>
</organism>
<evidence type="ECO:0000313" key="1">
    <source>
        <dbReference type="EMBL" id="TDF94671.1"/>
    </source>
</evidence>
<evidence type="ECO:0000313" key="2">
    <source>
        <dbReference type="Proteomes" id="UP000295636"/>
    </source>
</evidence>
<name>A0A4R5KGZ4_9BACL</name>
<proteinExistence type="predicted"/>
<dbReference type="AlphaFoldDB" id="A0A4R5KGZ4"/>